<dbReference type="InterPro" id="IPR033913">
    <property type="entry name" value="MTH1175_dom"/>
</dbReference>
<reference evidence="3 4" key="1">
    <citation type="submission" date="2018-10" db="EMBL/GenBank/DDBJ databases">
        <title>Co-occurring genomic capacity for anaerobic methane metabolism and dissimilatory sulfite reduction discovered in the Korarchaeota.</title>
        <authorList>
            <person name="Mckay L.J."/>
            <person name="Dlakic M."/>
            <person name="Fields M.W."/>
            <person name="Delmont T.O."/>
            <person name="Eren A.M."/>
            <person name="Jay Z.J."/>
            <person name="Klingelsmith K.B."/>
            <person name="Rusch D.B."/>
            <person name="Inskeep W.P."/>
        </authorList>
    </citation>
    <scope>NUCLEOTIDE SEQUENCE [LARGE SCALE GENOMIC DNA]</scope>
    <source>
        <strain evidence="3 4">MDKW</strain>
    </source>
</reference>
<keyword evidence="4" id="KW-1185">Reference proteome</keyword>
<evidence type="ECO:0000313" key="4">
    <source>
        <dbReference type="Proteomes" id="UP000277582"/>
    </source>
</evidence>
<dbReference type="SUPFAM" id="SSF53146">
    <property type="entry name" value="Nitrogenase accessory factor-like"/>
    <property type="match status" value="1"/>
</dbReference>
<dbReference type="OrthoDB" id="25911at2157"/>
<evidence type="ECO:0000259" key="2">
    <source>
        <dbReference type="Pfam" id="PF02579"/>
    </source>
</evidence>
<dbReference type="PANTHER" id="PTHR42983">
    <property type="entry name" value="DINITROGENASE IRON-MOLYBDENUM COFACTOR PROTEIN-RELATED"/>
    <property type="match status" value="1"/>
</dbReference>
<sequence>MTRVAVPSTGPDPDSPMDPRFGRAPYFIIFDLDTMKYETVQNTFMNAPSAAGIQTAQLLIDKKVDVVLSGNVGPNAYQALVSAGIQVIPISARTAREAVEIYKKGGASQQHPQAPPQPYPPAPMPAWGRGGWGRRRGGWGWQGSGMYPPPMPAYPPYPPMPYPAQQMSREEEIFFLEQEIKRLEDELESARRRLKELKGEK</sequence>
<name>A0A3R9PIV3_9CREN</name>
<dbReference type="InterPro" id="IPR003731">
    <property type="entry name" value="Di-Nase_FeMo-co_biosynth"/>
</dbReference>
<dbReference type="Proteomes" id="UP000277582">
    <property type="component" value="Unassembled WGS sequence"/>
</dbReference>
<dbReference type="RefSeq" id="WP_125670453.1">
    <property type="nucleotide sequence ID" value="NZ_RCOS01000030.1"/>
</dbReference>
<gene>
    <name evidence="3" type="ORF">D6D85_02335</name>
</gene>
<comment type="caution">
    <text evidence="3">The sequence shown here is derived from an EMBL/GenBank/DDBJ whole genome shotgun (WGS) entry which is preliminary data.</text>
</comment>
<dbReference type="EMBL" id="RCOS01000030">
    <property type="protein sequence ID" value="RSN77679.1"/>
    <property type="molecule type" value="Genomic_DNA"/>
</dbReference>
<dbReference type="Gene3D" id="3.30.420.130">
    <property type="entry name" value="Dinitrogenase iron-molybdenum cofactor biosynthesis domain"/>
    <property type="match status" value="1"/>
</dbReference>
<dbReference type="Pfam" id="PF02579">
    <property type="entry name" value="Nitro_FeMo-Co"/>
    <property type="match status" value="1"/>
</dbReference>
<dbReference type="Pfam" id="PF17253">
    <property type="entry name" value="DUF5320"/>
    <property type="match status" value="1"/>
</dbReference>
<dbReference type="PANTHER" id="PTHR42983:SF1">
    <property type="entry name" value="IRON-MOLYBDENUM PROTEIN"/>
    <property type="match status" value="1"/>
</dbReference>
<keyword evidence="1" id="KW-0175">Coiled coil</keyword>
<proteinExistence type="predicted"/>
<protein>
    <submittedName>
        <fullName evidence="3">Dinitrogenase iron-molybdenum cofactor biosynthesis protein</fullName>
    </submittedName>
</protein>
<dbReference type="InterPro" id="IPR035205">
    <property type="entry name" value="DUF5320"/>
</dbReference>
<dbReference type="AlphaFoldDB" id="A0A3R9PIV3"/>
<feature type="domain" description="Dinitrogenase iron-molybdenum cofactor biosynthesis" evidence="2">
    <location>
        <begin position="14"/>
        <end position="103"/>
    </location>
</feature>
<dbReference type="CDD" id="cd00851">
    <property type="entry name" value="MTH1175"/>
    <property type="match status" value="1"/>
</dbReference>
<feature type="coiled-coil region" evidence="1">
    <location>
        <begin position="166"/>
        <end position="200"/>
    </location>
</feature>
<evidence type="ECO:0000256" key="1">
    <source>
        <dbReference type="SAM" id="Coils"/>
    </source>
</evidence>
<evidence type="ECO:0000313" key="3">
    <source>
        <dbReference type="EMBL" id="RSN77679.1"/>
    </source>
</evidence>
<dbReference type="InterPro" id="IPR036105">
    <property type="entry name" value="DiNase_FeMo-co_biosyn_sf"/>
</dbReference>
<accession>A0A3R9PIV3</accession>
<organism evidence="3 4">
    <name type="scientific">Candidatus Methanodesulfokora washburnensis</name>
    <dbReference type="NCBI Taxonomy" id="2478471"/>
    <lineage>
        <taxon>Archaea</taxon>
        <taxon>Thermoproteota</taxon>
        <taxon>Candidatus Korarchaeia</taxon>
        <taxon>Candidatus Korarchaeia incertae sedis</taxon>
        <taxon>Candidatus Methanodesulfokora</taxon>
    </lineage>
</organism>